<dbReference type="AlphaFoldDB" id="A0A9W9DFF6"/>
<accession>A0A9W9DFF6</accession>
<reference evidence="1" key="1">
    <citation type="submission" date="2022-08" db="EMBL/GenBank/DDBJ databases">
        <authorList>
            <consortium name="DOE Joint Genome Institute"/>
            <person name="Min B."/>
            <person name="Riley R."/>
            <person name="Sierra-Patev S."/>
            <person name="Naranjo-Ortiz M."/>
            <person name="Looney B."/>
            <person name="Konkel Z."/>
            <person name="Slot J.C."/>
            <person name="Sakamoto Y."/>
            <person name="Steenwyk J.L."/>
            <person name="Rokas A."/>
            <person name="Carro J."/>
            <person name="Camarero S."/>
            <person name="Ferreira P."/>
            <person name="Molpeceres G."/>
            <person name="Ruiz-Duenas F.J."/>
            <person name="Serrano A."/>
            <person name="Henrissat B."/>
            <person name="Drula E."/>
            <person name="Hughes K.W."/>
            <person name="Mata J.L."/>
            <person name="Ishikawa N.K."/>
            <person name="Vargas-Isla R."/>
            <person name="Ushijima S."/>
            <person name="Smith C.A."/>
            <person name="Ahrendt S."/>
            <person name="Andreopoulos W."/>
            <person name="He G."/>
            <person name="Labutti K."/>
            <person name="Lipzen A."/>
            <person name="Ng V."/>
            <person name="Sandor L."/>
            <person name="Barry K."/>
            <person name="Martinez A.T."/>
            <person name="Xiao Y."/>
            <person name="Gibbons J.G."/>
            <person name="Terashima K."/>
            <person name="Hibbett D.S."/>
            <person name="Grigoriev I.V."/>
        </authorList>
    </citation>
    <scope>NUCLEOTIDE SEQUENCE</scope>
    <source>
        <strain evidence="1">Sp2 HRB7682 ss15</strain>
    </source>
</reference>
<dbReference type="Proteomes" id="UP001150238">
    <property type="component" value="Unassembled WGS sequence"/>
</dbReference>
<evidence type="ECO:0000313" key="1">
    <source>
        <dbReference type="EMBL" id="KAJ4467696.1"/>
    </source>
</evidence>
<evidence type="ECO:0008006" key="3">
    <source>
        <dbReference type="Google" id="ProtNLM"/>
    </source>
</evidence>
<comment type="caution">
    <text evidence="1">The sequence shown here is derived from an EMBL/GenBank/DDBJ whole genome shotgun (WGS) entry which is preliminary data.</text>
</comment>
<gene>
    <name evidence="1" type="ORF">C8J55DRAFT_565172</name>
</gene>
<organism evidence="1 2">
    <name type="scientific">Lentinula lateritia</name>
    <dbReference type="NCBI Taxonomy" id="40482"/>
    <lineage>
        <taxon>Eukaryota</taxon>
        <taxon>Fungi</taxon>
        <taxon>Dikarya</taxon>
        <taxon>Basidiomycota</taxon>
        <taxon>Agaricomycotina</taxon>
        <taxon>Agaricomycetes</taxon>
        <taxon>Agaricomycetidae</taxon>
        <taxon>Agaricales</taxon>
        <taxon>Marasmiineae</taxon>
        <taxon>Omphalotaceae</taxon>
        <taxon>Lentinula</taxon>
    </lineage>
</organism>
<evidence type="ECO:0000313" key="2">
    <source>
        <dbReference type="Proteomes" id="UP001150238"/>
    </source>
</evidence>
<proteinExistence type="predicted"/>
<name>A0A9W9DFF6_9AGAR</name>
<dbReference type="EMBL" id="JANVFS010000040">
    <property type="protein sequence ID" value="KAJ4467696.1"/>
    <property type="molecule type" value="Genomic_DNA"/>
</dbReference>
<reference evidence="1" key="2">
    <citation type="journal article" date="2023" name="Proc. Natl. Acad. Sci. U.S.A.">
        <title>A global phylogenomic analysis of the shiitake genus Lentinula.</title>
        <authorList>
            <person name="Sierra-Patev S."/>
            <person name="Min B."/>
            <person name="Naranjo-Ortiz M."/>
            <person name="Looney B."/>
            <person name="Konkel Z."/>
            <person name="Slot J.C."/>
            <person name="Sakamoto Y."/>
            <person name="Steenwyk J.L."/>
            <person name="Rokas A."/>
            <person name="Carro J."/>
            <person name="Camarero S."/>
            <person name="Ferreira P."/>
            <person name="Molpeceres G."/>
            <person name="Ruiz-Duenas F.J."/>
            <person name="Serrano A."/>
            <person name="Henrissat B."/>
            <person name="Drula E."/>
            <person name="Hughes K.W."/>
            <person name="Mata J.L."/>
            <person name="Ishikawa N.K."/>
            <person name="Vargas-Isla R."/>
            <person name="Ushijima S."/>
            <person name="Smith C.A."/>
            <person name="Donoghue J."/>
            <person name="Ahrendt S."/>
            <person name="Andreopoulos W."/>
            <person name="He G."/>
            <person name="LaButti K."/>
            <person name="Lipzen A."/>
            <person name="Ng V."/>
            <person name="Riley R."/>
            <person name="Sandor L."/>
            <person name="Barry K."/>
            <person name="Martinez A.T."/>
            <person name="Xiao Y."/>
            <person name="Gibbons J.G."/>
            <person name="Terashima K."/>
            <person name="Grigoriev I.V."/>
            <person name="Hibbett D."/>
        </authorList>
    </citation>
    <scope>NUCLEOTIDE SEQUENCE</scope>
    <source>
        <strain evidence="1">Sp2 HRB7682 ss15</strain>
    </source>
</reference>
<protein>
    <recommendedName>
        <fullName evidence="3">F-box domain-containing protein</fullName>
    </recommendedName>
</protein>
<sequence length="297" mass="33571">MDILPVEIAEEILTKCSKNVLTCVARTSKAFCTLSEMILYSDIRLDTAVCTHTEALRGCLRTLSGQTRKATYVRRFDLYIFRALQEPELNHLSAALFSMSNLKHLSLDVENFHAPSLATVLASALRQALLRWLARILTSLKICRRSTFSLHALRIPSVIECDSWIASQQHLEALAIYDHSGAHWEPEARDSVIRMQTWARQSRSPSKNIFLVKYRHGWPSDLIALSQSWNAKYLASLFAFPQFISVLYIFVDSPSMNIYIGTEASRSFPAVETLVLAAEDDRLQQVSATFQPDAALF</sequence>